<evidence type="ECO:0000313" key="5">
    <source>
        <dbReference type="EMBL" id="PWA52356.1"/>
    </source>
</evidence>
<comment type="caution">
    <text evidence="5">The sequence shown here is derived from an EMBL/GenBank/DDBJ whole genome shotgun (WGS) entry which is preliminary data.</text>
</comment>
<organism evidence="5 6">
    <name type="scientific">Artemisia annua</name>
    <name type="common">Sweet wormwood</name>
    <dbReference type="NCBI Taxonomy" id="35608"/>
    <lineage>
        <taxon>Eukaryota</taxon>
        <taxon>Viridiplantae</taxon>
        <taxon>Streptophyta</taxon>
        <taxon>Embryophyta</taxon>
        <taxon>Tracheophyta</taxon>
        <taxon>Spermatophyta</taxon>
        <taxon>Magnoliopsida</taxon>
        <taxon>eudicotyledons</taxon>
        <taxon>Gunneridae</taxon>
        <taxon>Pentapetalae</taxon>
        <taxon>asterids</taxon>
        <taxon>campanulids</taxon>
        <taxon>Asterales</taxon>
        <taxon>Asteraceae</taxon>
        <taxon>Asteroideae</taxon>
        <taxon>Anthemideae</taxon>
        <taxon>Artemisiinae</taxon>
        <taxon>Artemisia</taxon>
    </lineage>
</organism>
<dbReference type="EMBL" id="PKPP01007817">
    <property type="protein sequence ID" value="PWA52356.1"/>
    <property type="molecule type" value="Genomic_DNA"/>
</dbReference>
<evidence type="ECO:0000256" key="1">
    <source>
        <dbReference type="ARBA" id="ARBA00004496"/>
    </source>
</evidence>
<evidence type="ECO:0000313" key="6">
    <source>
        <dbReference type="Proteomes" id="UP000245207"/>
    </source>
</evidence>
<dbReference type="PANTHER" id="PTHR15598:SF5">
    <property type="entry name" value="ENHANCER OF MRNA-DECAPPING PROTEIN 4"/>
    <property type="match status" value="1"/>
</dbReference>
<dbReference type="Proteomes" id="UP000245207">
    <property type="component" value="Unassembled WGS sequence"/>
</dbReference>
<dbReference type="GO" id="GO:0031087">
    <property type="term" value="P:deadenylation-independent decapping of nuclear-transcribed mRNA"/>
    <property type="evidence" value="ECO:0007669"/>
    <property type="project" value="InterPro"/>
</dbReference>
<comment type="subcellular location">
    <subcellularLocation>
        <location evidence="1">Cytoplasm</location>
    </subcellularLocation>
</comment>
<dbReference type="PANTHER" id="PTHR15598">
    <property type="entry name" value="ENHANCER OF MRNA-DECAPPING PROTEIN 4"/>
    <property type="match status" value="1"/>
</dbReference>
<gene>
    <name evidence="5" type="ORF">CTI12_AA455740</name>
</gene>
<evidence type="ECO:0000256" key="2">
    <source>
        <dbReference type="ARBA" id="ARBA00022490"/>
    </source>
</evidence>
<evidence type="ECO:0000256" key="4">
    <source>
        <dbReference type="ARBA" id="ARBA00022737"/>
    </source>
</evidence>
<sequence length="220" mass="24366">MEGSIVLAFENSCKAMFDQVDATFQKGLQWQVDSTHSPLTVSLRDAINSAEVANDQRKVVALAVAATNSKTGGFLMTQLSNGLIDGFCEMVEAPVDPKELSRLVYEHKYEEAFTYARQRSDVWIVSWLCSQVCFVTCFLKLICDTSRELSWMMDPVVAIKPSDGMIAMHVRPILDQVYSMLNNQHIGEIVSIGGLNPDVNKKLSVVVADILGTKLSVPKF</sequence>
<reference evidence="5 6" key="1">
    <citation type="journal article" date="2018" name="Mol. Plant">
        <title>The genome of Artemisia annua provides insight into the evolution of Asteraceae family and artemisinin biosynthesis.</title>
        <authorList>
            <person name="Shen Q."/>
            <person name="Zhang L."/>
            <person name="Liao Z."/>
            <person name="Wang S."/>
            <person name="Yan T."/>
            <person name="Shi P."/>
            <person name="Liu M."/>
            <person name="Fu X."/>
            <person name="Pan Q."/>
            <person name="Wang Y."/>
            <person name="Lv Z."/>
            <person name="Lu X."/>
            <person name="Zhang F."/>
            <person name="Jiang W."/>
            <person name="Ma Y."/>
            <person name="Chen M."/>
            <person name="Hao X."/>
            <person name="Li L."/>
            <person name="Tang Y."/>
            <person name="Lv G."/>
            <person name="Zhou Y."/>
            <person name="Sun X."/>
            <person name="Brodelius P.E."/>
            <person name="Rose J.K.C."/>
            <person name="Tang K."/>
        </authorList>
    </citation>
    <scope>NUCLEOTIDE SEQUENCE [LARGE SCALE GENOMIC DNA]</scope>
    <source>
        <strain evidence="6">cv. Huhao1</strain>
        <tissue evidence="5">Leaf</tissue>
    </source>
</reference>
<protein>
    <submittedName>
        <fullName evidence="5">WD40 repeat-containing protein</fullName>
    </submittedName>
</protein>
<keyword evidence="3" id="KW-0853">WD repeat</keyword>
<dbReference type="InterPro" id="IPR044938">
    <property type="entry name" value="EDC4_C_sf"/>
</dbReference>
<dbReference type="AlphaFoldDB" id="A0A2U1LTM5"/>
<evidence type="ECO:0000256" key="3">
    <source>
        <dbReference type="ARBA" id="ARBA00022574"/>
    </source>
</evidence>
<keyword evidence="4" id="KW-0677">Repeat</keyword>
<dbReference type="InterPro" id="IPR045152">
    <property type="entry name" value="EDC4-like"/>
</dbReference>
<name>A0A2U1LTM5_ARTAN</name>
<dbReference type="OrthoDB" id="21128at2759"/>
<dbReference type="GO" id="GO:0000932">
    <property type="term" value="C:P-body"/>
    <property type="evidence" value="ECO:0007669"/>
    <property type="project" value="TreeGrafter"/>
</dbReference>
<proteinExistence type="predicted"/>
<keyword evidence="6" id="KW-1185">Reference proteome</keyword>
<accession>A0A2U1LTM5</accession>
<dbReference type="STRING" id="35608.A0A2U1LTM5"/>
<dbReference type="Gene3D" id="1.10.220.100">
    <property type="entry name" value="conserved c-terminal region of ge- 1"/>
    <property type="match status" value="1"/>
</dbReference>
<keyword evidence="2" id="KW-0963">Cytoplasm</keyword>